<dbReference type="PANTHER" id="PTHR11496">
    <property type="entry name" value="ALCOHOL DEHYDROGENASE"/>
    <property type="match status" value="1"/>
</dbReference>
<dbReference type="GeneID" id="78499488"/>
<dbReference type="PANTHER" id="PTHR11496:SF104">
    <property type="entry name" value="3-DEOXY-ALPHA-D-MANNO-OCTULOSONATE 8-OXIDASE"/>
    <property type="match status" value="1"/>
</dbReference>
<dbReference type="Pfam" id="PF25137">
    <property type="entry name" value="ADH_Fe_C"/>
    <property type="match status" value="1"/>
</dbReference>
<organism evidence="4 5">
    <name type="scientific">Parafannyhessea umbonata</name>
    <dbReference type="NCBI Taxonomy" id="604330"/>
    <lineage>
        <taxon>Bacteria</taxon>
        <taxon>Bacillati</taxon>
        <taxon>Actinomycetota</taxon>
        <taxon>Coriobacteriia</taxon>
        <taxon>Coriobacteriales</taxon>
        <taxon>Atopobiaceae</taxon>
        <taxon>Parafannyhessea</taxon>
    </lineage>
</organism>
<evidence type="ECO:0000313" key="5">
    <source>
        <dbReference type="Proteomes" id="UP000199480"/>
    </source>
</evidence>
<reference evidence="5" key="1">
    <citation type="submission" date="2016-10" db="EMBL/GenBank/DDBJ databases">
        <authorList>
            <person name="Varghese N."/>
            <person name="Submissions S."/>
        </authorList>
    </citation>
    <scope>NUCLEOTIDE SEQUENCE [LARGE SCALE GENOMIC DNA]</scope>
    <source>
        <strain evidence="5">DSM 22620</strain>
    </source>
</reference>
<evidence type="ECO:0000259" key="2">
    <source>
        <dbReference type="Pfam" id="PF00465"/>
    </source>
</evidence>
<dbReference type="Gene3D" id="1.20.1090.10">
    <property type="entry name" value="Dehydroquinate synthase-like - alpha domain"/>
    <property type="match status" value="1"/>
</dbReference>
<dbReference type="GO" id="GO:0004022">
    <property type="term" value="F:alcohol dehydrogenase (NAD+) activity"/>
    <property type="evidence" value="ECO:0007669"/>
    <property type="project" value="TreeGrafter"/>
</dbReference>
<evidence type="ECO:0000313" key="4">
    <source>
        <dbReference type="EMBL" id="SDR64908.1"/>
    </source>
</evidence>
<dbReference type="Pfam" id="PF00465">
    <property type="entry name" value="Fe-ADH"/>
    <property type="match status" value="1"/>
</dbReference>
<evidence type="ECO:0000256" key="1">
    <source>
        <dbReference type="ARBA" id="ARBA00023002"/>
    </source>
</evidence>
<accession>A0A1H1KRD0</accession>
<keyword evidence="1" id="KW-0560">Oxidoreductase</keyword>
<dbReference type="RefSeq" id="WP_090861156.1">
    <property type="nucleotide sequence ID" value="NZ_LT629759.1"/>
</dbReference>
<gene>
    <name evidence="4" type="ORF">SAMN04489857_0106</name>
</gene>
<dbReference type="FunFam" id="3.40.50.1970:FF:000003">
    <property type="entry name" value="Alcohol dehydrogenase, iron-containing"/>
    <property type="match status" value="1"/>
</dbReference>
<protein>
    <submittedName>
        <fullName evidence="4">Alcohol dehydrogenase</fullName>
    </submittedName>
</protein>
<name>A0A1H1KRD0_9ACTN</name>
<dbReference type="GO" id="GO:0046872">
    <property type="term" value="F:metal ion binding"/>
    <property type="evidence" value="ECO:0007669"/>
    <property type="project" value="InterPro"/>
</dbReference>
<dbReference type="OrthoDB" id="323926at2"/>
<dbReference type="Gene3D" id="3.40.50.1970">
    <property type="match status" value="1"/>
</dbReference>
<feature type="domain" description="Alcohol dehydrogenase iron-type/glycerol dehydrogenase GldA" evidence="2">
    <location>
        <begin position="11"/>
        <end position="185"/>
    </location>
</feature>
<feature type="domain" description="Fe-containing alcohol dehydrogenase-like C-terminal" evidence="3">
    <location>
        <begin position="196"/>
        <end position="393"/>
    </location>
</feature>
<dbReference type="Proteomes" id="UP000199480">
    <property type="component" value="Chromosome I"/>
</dbReference>
<sequence length="395" mass="42645">MSLDSFRLYAPTRVLFGPGQLSHLHEQPMPGKTAMLVISNGRSTRANGYLGRTVHELTQAGVKTVLFDSVGANPTKEVVEEGAALARRCQVDFVVALGGGSVMDAAKVMALLAPQPSDDLWDYATGSTGRHLPLQRPELPWVAITTTAGTGSEVDAIGVVSKLDTHEKIGIGSPNNFARIAVVDPELMLSVPPKFTAYQGFDALFHNMEGYISTRTNLFGQMVQLEAIKSIGAWLPVAVRDGANLEARTHVAYANTMGGYSMVVSSNCSQHSMEHAMSAFHPELPHGAGLTMLSLAYFGFWAERHVCDDRLVAMARALGRTDATRPEELPRALHDLQVSCGVDGLRMSDYGFAGTHEEALLLARTARETMGRLFSADPAPTTDEDIAGIYMKSFH</sequence>
<dbReference type="CDD" id="cd08185">
    <property type="entry name" value="Fe-ADH-like"/>
    <property type="match status" value="1"/>
</dbReference>
<dbReference type="InterPro" id="IPR001670">
    <property type="entry name" value="ADH_Fe/GldA"/>
</dbReference>
<dbReference type="AlphaFoldDB" id="A0A1H1KRD0"/>
<proteinExistence type="predicted"/>
<dbReference type="SUPFAM" id="SSF56796">
    <property type="entry name" value="Dehydroquinate synthase-like"/>
    <property type="match status" value="1"/>
</dbReference>
<dbReference type="EMBL" id="LT629759">
    <property type="protein sequence ID" value="SDR64908.1"/>
    <property type="molecule type" value="Genomic_DNA"/>
</dbReference>
<dbReference type="InterPro" id="IPR056798">
    <property type="entry name" value="ADH_Fe_C"/>
</dbReference>
<evidence type="ECO:0000259" key="3">
    <source>
        <dbReference type="Pfam" id="PF25137"/>
    </source>
</evidence>
<dbReference type="InterPro" id="IPR039697">
    <property type="entry name" value="Alcohol_dehydrogenase_Fe"/>
</dbReference>